<dbReference type="InterPro" id="IPR010730">
    <property type="entry name" value="HET"/>
</dbReference>
<organism evidence="2 3">
    <name type="scientific">Colletotrichum musicola</name>
    <dbReference type="NCBI Taxonomy" id="2175873"/>
    <lineage>
        <taxon>Eukaryota</taxon>
        <taxon>Fungi</taxon>
        <taxon>Dikarya</taxon>
        <taxon>Ascomycota</taxon>
        <taxon>Pezizomycotina</taxon>
        <taxon>Sordariomycetes</taxon>
        <taxon>Hypocreomycetidae</taxon>
        <taxon>Glomerellales</taxon>
        <taxon>Glomerellaceae</taxon>
        <taxon>Colletotrichum</taxon>
        <taxon>Colletotrichum orchidearum species complex</taxon>
    </lineage>
</organism>
<keyword evidence="3" id="KW-1185">Reference proteome</keyword>
<dbReference type="Proteomes" id="UP000639643">
    <property type="component" value="Unassembled WGS sequence"/>
</dbReference>
<feature type="domain" description="Heterokaryon incompatibility" evidence="1">
    <location>
        <begin position="244"/>
        <end position="414"/>
    </location>
</feature>
<evidence type="ECO:0000313" key="2">
    <source>
        <dbReference type="EMBL" id="KAF6794165.1"/>
    </source>
</evidence>
<dbReference type="EMBL" id="WIGM01001568">
    <property type="protein sequence ID" value="KAF6794165.1"/>
    <property type="molecule type" value="Genomic_DNA"/>
</dbReference>
<proteinExistence type="predicted"/>
<reference evidence="2" key="1">
    <citation type="journal article" date="2020" name="Phytopathology">
        <title>Genome Sequence Resources of Colletotrichum truncatum, C. plurivorum, C. musicola, and C. sojae: Four Species Pathogenic to Soybean (Glycine max).</title>
        <authorList>
            <person name="Rogerio F."/>
            <person name="Boufleur T.R."/>
            <person name="Ciampi-Guillardi M."/>
            <person name="Sukno S.A."/>
            <person name="Thon M.R."/>
            <person name="Massola Junior N.S."/>
            <person name="Baroncelli R."/>
        </authorList>
    </citation>
    <scope>NUCLEOTIDE SEQUENCE</scope>
    <source>
        <strain evidence="2">LFN0074</strain>
    </source>
</reference>
<dbReference type="AlphaFoldDB" id="A0A8H6ISB1"/>
<dbReference type="PANTHER" id="PTHR33112">
    <property type="entry name" value="DOMAIN PROTEIN, PUTATIVE-RELATED"/>
    <property type="match status" value="1"/>
</dbReference>
<dbReference type="OrthoDB" id="5125733at2759"/>
<accession>A0A8H6ISB1</accession>
<dbReference type="Pfam" id="PF06985">
    <property type="entry name" value="HET"/>
    <property type="match status" value="1"/>
</dbReference>
<evidence type="ECO:0000259" key="1">
    <source>
        <dbReference type="Pfam" id="PF06985"/>
    </source>
</evidence>
<sequence>MVFRSREDDAVPDPKAEKQLLCENCLGMTIERLAARGGYAHSMLSEFIGSSSWCRGCEVIGVESDLLRPMMWWTGDRYQVTVSLGGWDPQHENKRWDTDDTPSPLNSKLQAAQSPHRYGHGQHRPFKNGSVFTSLYIQALDLRPWKPTENEKLQIFYGRHDIREELPPFGSDPKVVRGKPLRCMTQERDPAQSFGVGYLRPIGMNTSSQRSFEIAAGWLRNCLSSEPAMGLDDPHYANDLKYQYAALSYCWGAAEPGDTRPWRTLRDTVANHLLGIDRQKLPRTLKDALYICERLQIGYLWVDSLCIIQDSEDDWQIEAAKMSGIYLGSLLALSFSSASSTESGCFNEHSVHALEFERGRASWATLDGILSDGRKSRLYIPSSRNMLVEDDPTRTFQEEVLAGALSKRAWALQEHVFPRRTLYFTSKQLFWECQHCRLSEDNYPQDQLPYYPICDLNFPINAGIIVSLWYCRIVVDYMSRKLTRETDRLVAISALARATYLNRRIDYIAGLWKDYLVANVQKVSWKLKTDNSFADVVFASIDLDVKISLGTVLRDRTWMNWSRDKYNRPDDYGRSLLTTGSHFNDPLYLTAEMDDDDDNDPVCRNVAVALVDAYFLLLEPASLKCQTYRRVGIAALRGNAGAIYVEWDLTSRKSWLRRSLTLI</sequence>
<dbReference type="PANTHER" id="PTHR33112:SF9">
    <property type="entry name" value="HETEROKARYON INCOMPATIBILITY DOMAIN-CONTAINING PROTEIN"/>
    <property type="match status" value="1"/>
</dbReference>
<comment type="caution">
    <text evidence="2">The sequence shown here is derived from an EMBL/GenBank/DDBJ whole genome shotgun (WGS) entry which is preliminary data.</text>
</comment>
<name>A0A8H6ISB1_9PEZI</name>
<gene>
    <name evidence="2" type="ORF">CMUS01_16049</name>
</gene>
<evidence type="ECO:0000313" key="3">
    <source>
        <dbReference type="Proteomes" id="UP000639643"/>
    </source>
</evidence>
<protein>
    <submittedName>
        <fullName evidence="2">Heterokaryon incompatibility protein</fullName>
    </submittedName>
</protein>